<dbReference type="AlphaFoldDB" id="R8B9U1"/>
<accession>R8B9U1</accession>
<dbReference type="InterPro" id="IPR002401">
    <property type="entry name" value="Cyt_P450_E_grp-I"/>
</dbReference>
<dbReference type="InterPro" id="IPR017972">
    <property type="entry name" value="Cyt_P450_CS"/>
</dbReference>
<dbReference type="InterPro" id="IPR050364">
    <property type="entry name" value="Cytochrome_P450_fung"/>
</dbReference>
<dbReference type="PRINTS" id="PR00463">
    <property type="entry name" value="EP450I"/>
</dbReference>
<evidence type="ECO:0000256" key="5">
    <source>
        <dbReference type="PIRSR" id="PIRSR602401-1"/>
    </source>
</evidence>
<dbReference type="GeneID" id="19329321"/>
<dbReference type="Pfam" id="PF00067">
    <property type="entry name" value="p450"/>
    <property type="match status" value="1"/>
</dbReference>
<name>R8B9U1_PHAM7</name>
<dbReference type="PANTHER" id="PTHR46300">
    <property type="entry name" value="P450, PUTATIVE (EUROFUNG)-RELATED-RELATED"/>
    <property type="match status" value="1"/>
</dbReference>
<keyword evidence="2 5" id="KW-0479">Metal-binding</keyword>
<organism evidence="7 8">
    <name type="scientific">Phaeoacremonium minimum (strain UCR-PA7)</name>
    <name type="common">Esca disease fungus</name>
    <name type="synonym">Togninia minima</name>
    <dbReference type="NCBI Taxonomy" id="1286976"/>
    <lineage>
        <taxon>Eukaryota</taxon>
        <taxon>Fungi</taxon>
        <taxon>Dikarya</taxon>
        <taxon>Ascomycota</taxon>
        <taxon>Pezizomycotina</taxon>
        <taxon>Sordariomycetes</taxon>
        <taxon>Sordariomycetidae</taxon>
        <taxon>Togniniales</taxon>
        <taxon>Togniniaceae</taxon>
        <taxon>Phaeoacremonium</taxon>
    </lineage>
</organism>
<evidence type="ECO:0000256" key="4">
    <source>
        <dbReference type="ARBA" id="ARBA00023004"/>
    </source>
</evidence>
<dbReference type="InterPro" id="IPR001128">
    <property type="entry name" value="Cyt_P450"/>
</dbReference>
<keyword evidence="5 6" id="KW-0349">Heme</keyword>
<protein>
    <submittedName>
        <fullName evidence="7">Putative cytochrome p450 protein</fullName>
    </submittedName>
</protein>
<proteinExistence type="inferred from homology"/>
<reference evidence="8" key="1">
    <citation type="journal article" date="2013" name="Genome Announc.">
        <title>Draft genome sequence of the ascomycete Phaeoacremonium aleophilum strain UCR-PA7, a causal agent of the esca disease complex in grapevines.</title>
        <authorList>
            <person name="Blanco-Ulate B."/>
            <person name="Rolshausen P."/>
            <person name="Cantu D."/>
        </authorList>
    </citation>
    <scope>NUCLEOTIDE SEQUENCE [LARGE SCALE GENOMIC DNA]</scope>
    <source>
        <strain evidence="8">UCR-PA7</strain>
    </source>
</reference>
<dbReference type="SUPFAM" id="SSF48264">
    <property type="entry name" value="Cytochrome P450"/>
    <property type="match status" value="1"/>
</dbReference>
<dbReference type="GO" id="GO:0020037">
    <property type="term" value="F:heme binding"/>
    <property type="evidence" value="ECO:0007669"/>
    <property type="project" value="InterPro"/>
</dbReference>
<evidence type="ECO:0000256" key="3">
    <source>
        <dbReference type="ARBA" id="ARBA00023002"/>
    </source>
</evidence>
<dbReference type="GO" id="GO:0016705">
    <property type="term" value="F:oxidoreductase activity, acting on paired donors, with incorporation or reduction of molecular oxygen"/>
    <property type="evidence" value="ECO:0007669"/>
    <property type="project" value="InterPro"/>
</dbReference>
<dbReference type="Gene3D" id="1.10.630.10">
    <property type="entry name" value="Cytochrome P450"/>
    <property type="match status" value="1"/>
</dbReference>
<dbReference type="GO" id="GO:0005506">
    <property type="term" value="F:iron ion binding"/>
    <property type="evidence" value="ECO:0007669"/>
    <property type="project" value="InterPro"/>
</dbReference>
<feature type="binding site" description="axial binding residue" evidence="5">
    <location>
        <position position="135"/>
    </location>
    <ligand>
        <name>heme</name>
        <dbReference type="ChEBI" id="CHEBI:30413"/>
    </ligand>
    <ligandPart>
        <name>Fe</name>
        <dbReference type="ChEBI" id="CHEBI:18248"/>
    </ligandPart>
</feature>
<evidence type="ECO:0000256" key="1">
    <source>
        <dbReference type="ARBA" id="ARBA00010617"/>
    </source>
</evidence>
<keyword evidence="4 5" id="KW-0408">Iron</keyword>
<evidence type="ECO:0000256" key="2">
    <source>
        <dbReference type="ARBA" id="ARBA00022723"/>
    </source>
</evidence>
<dbReference type="InterPro" id="IPR036396">
    <property type="entry name" value="Cyt_P450_sf"/>
</dbReference>
<dbReference type="OrthoDB" id="1103324at2759"/>
<dbReference type="PROSITE" id="PS00086">
    <property type="entry name" value="CYTOCHROME_P450"/>
    <property type="match status" value="1"/>
</dbReference>
<dbReference type="EMBL" id="KB933364">
    <property type="protein sequence ID" value="EON96058.1"/>
    <property type="molecule type" value="Genomic_DNA"/>
</dbReference>
<evidence type="ECO:0000313" key="8">
    <source>
        <dbReference type="Proteomes" id="UP000014074"/>
    </source>
</evidence>
<keyword evidence="6" id="KW-0503">Monooxygenase</keyword>
<keyword evidence="3 6" id="KW-0560">Oxidoreductase</keyword>
<comment type="cofactor">
    <cofactor evidence="5">
        <name>heme</name>
        <dbReference type="ChEBI" id="CHEBI:30413"/>
    </cofactor>
</comment>
<gene>
    <name evidence="7" type="ORF">UCRPA7_8468</name>
</gene>
<keyword evidence="8" id="KW-1185">Reference proteome</keyword>
<dbReference type="Proteomes" id="UP000014074">
    <property type="component" value="Unassembled WGS sequence"/>
</dbReference>
<sequence length="216" mass="24779">MAMALHPYWQKKAQAEIDRVCGDRFPTIDDFASLPTVRACLKETIRWRSGVPLGVPHQAERDDEYRGVTIKKDTIILACEWSINRVPEKYPDAESFRPDRYLEPGWPTYQEPLTKYPNFRDGKSMHTFGWGRRTCLGKDIVDDEMFVTGASVLWGFNMSQKICPRTGEPVSIDTQSTNSHVILEPSPFYMDFKPRSAVKAKLIMDNYSSVQPILKV</sequence>
<dbReference type="HOGENOM" id="CLU_001570_20_0_1"/>
<evidence type="ECO:0000313" key="7">
    <source>
        <dbReference type="EMBL" id="EON96058.1"/>
    </source>
</evidence>
<dbReference type="PRINTS" id="PR00385">
    <property type="entry name" value="P450"/>
</dbReference>
<dbReference type="PANTHER" id="PTHR46300:SF6">
    <property type="entry name" value="CYTOCHROME P450 2C30"/>
    <property type="match status" value="1"/>
</dbReference>
<comment type="similarity">
    <text evidence="1 6">Belongs to the cytochrome P450 family.</text>
</comment>
<dbReference type="KEGG" id="tmn:UCRPA7_8468"/>
<dbReference type="GO" id="GO:0004497">
    <property type="term" value="F:monooxygenase activity"/>
    <property type="evidence" value="ECO:0007669"/>
    <property type="project" value="UniProtKB-KW"/>
</dbReference>
<dbReference type="eggNOG" id="KOG0156">
    <property type="taxonomic scope" value="Eukaryota"/>
</dbReference>
<dbReference type="RefSeq" id="XP_007919172.1">
    <property type="nucleotide sequence ID" value="XM_007920981.1"/>
</dbReference>
<evidence type="ECO:0000256" key="6">
    <source>
        <dbReference type="RuleBase" id="RU000461"/>
    </source>
</evidence>